<dbReference type="RefSeq" id="WP_122225515.1">
    <property type="nucleotide sequence ID" value="NZ_MPBG01000005.1"/>
</dbReference>
<organism evidence="3 4">
    <name type="scientific">Candidatus Phytoplasma solani</name>
    <dbReference type="NCBI Taxonomy" id="69896"/>
    <lineage>
        <taxon>Bacteria</taxon>
        <taxon>Bacillati</taxon>
        <taxon>Mycoplasmatota</taxon>
        <taxon>Mollicutes</taxon>
        <taxon>Acholeplasmatales</taxon>
        <taxon>Acholeplasmataceae</taxon>
        <taxon>Candidatus Phytoplasma</taxon>
        <taxon>16SrXII (Stolbur group)</taxon>
    </lineage>
</organism>
<sequence>MLSPLDLFKSYFSFKSYFTWFLLASILFGGFLFIKRKNYHTNNNTWKGYLIYFLIIMSILGFGYLCFFYKPQEPSSKYYGQLIGEIDKAIDKYDQTINDYKGLKSDWEGELKKCEEELKTLYEKQEINQEQKDKIKKLLDQTELKITDIKTQKQETENNINILKEQLKEKEQQKAEKDKEIAKKQEEEKLASPDDKIRLKAEISKLQDERIEIVGEIRQINLQIGKLESDQEMYEGMLSDAIKLRDSLKRDYDNLSSFDKKIFAKITSAEERKAEIQKNIDEIDAKMITIGAERKQLEILRQAADAAKTALDDWDKKHEFSFGNLRDALFQGAELYMDAFGGRGFLKAIGGGLTKKAAGTIAKAGLIIHETHRVINLGKELFFNEDNTPKMMSKETYDSICARIDRDKDKLDADYKDYQKKIEEYKNNQKSINLNNEIEAEKDQLSEFEIRDEQRKTRKRIVIAEYRKITDELDKKRKEVSDTTDLCLKKSELEEKLKDLNVEIENTKEELKNKSPNYNRAQQRLKEKQTQIQHAKFFQPITKK</sequence>
<feature type="transmembrane region" description="Helical" evidence="2">
    <location>
        <begin position="46"/>
        <end position="65"/>
    </location>
</feature>
<proteinExistence type="predicted"/>
<keyword evidence="1" id="KW-0175">Coiled coil</keyword>
<reference evidence="4" key="1">
    <citation type="submission" date="2016-11" db="EMBL/GenBank/DDBJ databases">
        <title>Genome sequence of Candidatus Phytoplasma solani strain SA-1.</title>
        <authorList>
            <person name="Haryono M."/>
            <person name="Samarzija I."/>
            <person name="Seruga Music M."/>
            <person name="Hogenhout S."/>
            <person name="Kuo C.-H."/>
        </authorList>
    </citation>
    <scope>NUCLEOTIDE SEQUENCE [LARGE SCALE GENOMIC DNA]</scope>
    <source>
        <strain evidence="4">SA-1</strain>
    </source>
</reference>
<accession>A0A421NXH3</accession>
<feature type="coiled-coil region" evidence="1">
    <location>
        <begin position="266"/>
        <end position="317"/>
    </location>
</feature>
<evidence type="ECO:0008006" key="5">
    <source>
        <dbReference type="Google" id="ProtNLM"/>
    </source>
</evidence>
<feature type="coiled-coil region" evidence="1">
    <location>
        <begin position="97"/>
        <end position="190"/>
    </location>
</feature>
<keyword evidence="2" id="KW-0812">Transmembrane</keyword>
<dbReference type="Proteomes" id="UP000283896">
    <property type="component" value="Unassembled WGS sequence"/>
</dbReference>
<feature type="coiled-coil region" evidence="1">
    <location>
        <begin position="490"/>
        <end position="528"/>
    </location>
</feature>
<gene>
    <name evidence="3" type="ORF">PSSA1_v1c4310</name>
</gene>
<feature type="coiled-coil region" evidence="1">
    <location>
        <begin position="401"/>
        <end position="451"/>
    </location>
</feature>
<evidence type="ECO:0000256" key="2">
    <source>
        <dbReference type="SAM" id="Phobius"/>
    </source>
</evidence>
<feature type="transmembrane region" description="Helical" evidence="2">
    <location>
        <begin position="17"/>
        <end position="34"/>
    </location>
</feature>
<dbReference type="AlphaFoldDB" id="A0A421NXH3"/>
<evidence type="ECO:0000256" key="1">
    <source>
        <dbReference type="SAM" id="Coils"/>
    </source>
</evidence>
<dbReference type="EMBL" id="MPBG01000005">
    <property type="protein sequence ID" value="RMI88702.1"/>
    <property type="molecule type" value="Genomic_DNA"/>
</dbReference>
<keyword evidence="2" id="KW-1133">Transmembrane helix</keyword>
<evidence type="ECO:0000313" key="3">
    <source>
        <dbReference type="EMBL" id="RMI88702.1"/>
    </source>
</evidence>
<evidence type="ECO:0000313" key="4">
    <source>
        <dbReference type="Proteomes" id="UP000283896"/>
    </source>
</evidence>
<dbReference type="OrthoDB" id="386106at2"/>
<comment type="caution">
    <text evidence="3">The sequence shown here is derived from an EMBL/GenBank/DDBJ whole genome shotgun (WGS) entry which is preliminary data.</text>
</comment>
<protein>
    <recommendedName>
        <fullName evidence="5">DNA double-strand break repair rad50 ATPase</fullName>
    </recommendedName>
</protein>
<keyword evidence="2" id="KW-0472">Membrane</keyword>
<dbReference type="STRING" id="69896.S284_01900"/>
<name>A0A421NXH3_9MOLU</name>
<keyword evidence="4" id="KW-1185">Reference proteome</keyword>